<evidence type="ECO:0000313" key="12">
    <source>
        <dbReference type="Proteomes" id="UP000292082"/>
    </source>
</evidence>
<dbReference type="PROSITE" id="PS00690">
    <property type="entry name" value="DEAH_ATP_HELICASE"/>
    <property type="match status" value="1"/>
</dbReference>
<dbReference type="GO" id="GO:0043138">
    <property type="term" value="F:3'-5' DNA helicase activity"/>
    <property type="evidence" value="ECO:0007669"/>
    <property type="project" value="UniProtKB-EC"/>
</dbReference>
<dbReference type="PANTHER" id="PTHR13710">
    <property type="entry name" value="DNA HELICASE RECQ FAMILY MEMBER"/>
    <property type="match status" value="1"/>
</dbReference>
<dbReference type="GO" id="GO:0003677">
    <property type="term" value="F:DNA binding"/>
    <property type="evidence" value="ECO:0007669"/>
    <property type="project" value="UniProtKB-KW"/>
</dbReference>
<dbReference type="GO" id="GO:0016787">
    <property type="term" value="F:hydrolase activity"/>
    <property type="evidence" value="ECO:0007669"/>
    <property type="project" value="UniProtKB-KW"/>
</dbReference>
<dbReference type="InterPro" id="IPR014001">
    <property type="entry name" value="Helicase_ATP-bd"/>
</dbReference>
<reference evidence="11 12" key="1">
    <citation type="submission" date="2019-01" db="EMBL/GenBank/DDBJ databases">
        <title>Draft genome sequences of three monokaryotic isolates of the white-rot basidiomycete fungus Dichomitus squalens.</title>
        <authorList>
            <consortium name="DOE Joint Genome Institute"/>
            <person name="Lopez S.C."/>
            <person name="Andreopoulos B."/>
            <person name="Pangilinan J."/>
            <person name="Lipzen A."/>
            <person name="Riley R."/>
            <person name="Ahrendt S."/>
            <person name="Ng V."/>
            <person name="Barry K."/>
            <person name="Daum C."/>
            <person name="Grigoriev I.V."/>
            <person name="Hilden K.S."/>
            <person name="Makela M.R."/>
            <person name="de Vries R.P."/>
        </authorList>
    </citation>
    <scope>NUCLEOTIDE SEQUENCE [LARGE SCALE GENOMIC DNA]</scope>
    <source>
        <strain evidence="11 12">CBS 464.89</strain>
    </source>
</reference>
<dbReference type="GO" id="GO:0009378">
    <property type="term" value="F:four-way junction helicase activity"/>
    <property type="evidence" value="ECO:0007669"/>
    <property type="project" value="TreeGrafter"/>
</dbReference>
<dbReference type="GO" id="GO:0005737">
    <property type="term" value="C:cytoplasm"/>
    <property type="evidence" value="ECO:0007669"/>
    <property type="project" value="TreeGrafter"/>
</dbReference>
<evidence type="ECO:0000256" key="6">
    <source>
        <dbReference type="ARBA" id="ARBA00034617"/>
    </source>
</evidence>
<evidence type="ECO:0000256" key="8">
    <source>
        <dbReference type="SAM" id="MobiDB-lite"/>
    </source>
</evidence>
<keyword evidence="12" id="KW-1185">Reference proteome</keyword>
<evidence type="ECO:0000256" key="7">
    <source>
        <dbReference type="ARBA" id="ARBA00034808"/>
    </source>
</evidence>
<feature type="compositionally biased region" description="Acidic residues" evidence="8">
    <location>
        <begin position="410"/>
        <end position="423"/>
    </location>
</feature>
<gene>
    <name evidence="11" type="ORF">BD310DRAFT_1036623</name>
</gene>
<evidence type="ECO:0000256" key="2">
    <source>
        <dbReference type="ARBA" id="ARBA00022741"/>
    </source>
</evidence>
<dbReference type="GO" id="GO:0000724">
    <property type="term" value="P:double-strand break repair via homologous recombination"/>
    <property type="evidence" value="ECO:0007669"/>
    <property type="project" value="TreeGrafter"/>
</dbReference>
<accession>A0A4Q9Q4T7</accession>
<dbReference type="Proteomes" id="UP000292082">
    <property type="component" value="Unassembled WGS sequence"/>
</dbReference>
<dbReference type="SMART" id="SM00490">
    <property type="entry name" value="HELICc"/>
    <property type="match status" value="1"/>
</dbReference>
<feature type="region of interest" description="Disordered" evidence="8">
    <location>
        <begin position="399"/>
        <end position="423"/>
    </location>
</feature>
<feature type="domain" description="Helicase ATP-binding" evidence="9">
    <location>
        <begin position="65"/>
        <end position="236"/>
    </location>
</feature>
<evidence type="ECO:0000256" key="5">
    <source>
        <dbReference type="ARBA" id="ARBA00023125"/>
    </source>
</evidence>
<feature type="region of interest" description="Disordered" evidence="8">
    <location>
        <begin position="492"/>
        <end position="574"/>
    </location>
</feature>
<dbReference type="GO" id="GO:0005694">
    <property type="term" value="C:chromosome"/>
    <property type="evidence" value="ECO:0007669"/>
    <property type="project" value="TreeGrafter"/>
</dbReference>
<dbReference type="InterPro" id="IPR002464">
    <property type="entry name" value="DNA/RNA_helicase_DEAH_CS"/>
</dbReference>
<organism evidence="11 12">
    <name type="scientific">Dichomitus squalens</name>
    <dbReference type="NCBI Taxonomy" id="114155"/>
    <lineage>
        <taxon>Eukaryota</taxon>
        <taxon>Fungi</taxon>
        <taxon>Dikarya</taxon>
        <taxon>Basidiomycota</taxon>
        <taxon>Agaricomycotina</taxon>
        <taxon>Agaricomycetes</taxon>
        <taxon>Polyporales</taxon>
        <taxon>Polyporaceae</taxon>
        <taxon>Dichomitus</taxon>
    </lineage>
</organism>
<dbReference type="PROSITE" id="PS51192">
    <property type="entry name" value="HELICASE_ATP_BIND_1"/>
    <property type="match status" value="1"/>
</dbReference>
<evidence type="ECO:0000259" key="9">
    <source>
        <dbReference type="PROSITE" id="PS51192"/>
    </source>
</evidence>
<evidence type="ECO:0000256" key="4">
    <source>
        <dbReference type="ARBA" id="ARBA00022840"/>
    </source>
</evidence>
<feature type="compositionally biased region" description="Basic and acidic residues" evidence="8">
    <location>
        <begin position="399"/>
        <end position="408"/>
    </location>
</feature>
<evidence type="ECO:0000256" key="3">
    <source>
        <dbReference type="ARBA" id="ARBA00022801"/>
    </source>
</evidence>
<dbReference type="InterPro" id="IPR027417">
    <property type="entry name" value="P-loop_NTPase"/>
</dbReference>
<sequence>MTIPSPRLLSHEESHSRSYTILQAAREAAKASRRYDSDATRKALEDEFCKRMGGKVPHKWQVDVAEALLVGLDCTVIAGTGSGKTMPFIMPAFVEAEKIYFIISPLNALEADQVTRFAELKVPAAAVNKTTFSEHLLKDIEAGAYRIILTSPEMTEHPRFRKLVATPKFASHIGAFIIDEAHCVTQWGGDFRPEYSGLEKFRAVVPTPVPFLVTSATITPVQLARTRSNLGIEVSRSFHLNLGNDRPNIKQEMRLMKLASDFAALDFIVAGAETRDEIPRTIIFVNEVSKTHAIAHELRALVRDDLRDEIAILHARRAEHSKRETWRRFKEGEVRILVATEAAGMGMDVPDIALAVQFGVPENLGVWLQRAGRAGRSPALQARAVMMVEMSAVQKVGVKKEPGVRGDDSGTADDTSESEFEEEEERINKAVLAAPVKYRKVVEEHLRAWIEAGGCRRDVADAYFDNPPRCPISPSLCCDNCAAAASLSTVPLPASASTTPSGPMVASATAPPPPATDVATADHHLNPALDEDEDEDEGGSGIRQQTAAPHIGSPTRSVDNPLRSRMSPKRRAGTHLKTVKTQLVDWRYTTRRTKYKFSSLKAENLLPDTALTTIASLRRDLKTIHDLKRIVRELDLVEDARRLAAALKKREDRKADTVRRRAEAAAKKDVEREAARAQQYAEKAHRNWAQTAASYTGPMGASAALNAPSPSSASPSHYASVYTSSPSGYPFPSTPVQRPLPAIPHAFAYPSYSPLPYPSAYTFSPLGYPLPPHAYRVSPSSSS</sequence>
<dbReference type="STRING" id="114155.A0A4Q9Q4T7"/>
<proteinExistence type="inferred from homology"/>
<dbReference type="GO" id="GO:0005524">
    <property type="term" value="F:ATP binding"/>
    <property type="evidence" value="ECO:0007669"/>
    <property type="project" value="UniProtKB-KW"/>
</dbReference>
<dbReference type="PROSITE" id="PS51194">
    <property type="entry name" value="HELICASE_CTER"/>
    <property type="match status" value="1"/>
</dbReference>
<dbReference type="SMART" id="SM00487">
    <property type="entry name" value="DEXDc"/>
    <property type="match status" value="1"/>
</dbReference>
<feature type="domain" description="Helicase C-terminal" evidence="10">
    <location>
        <begin position="264"/>
        <end position="442"/>
    </location>
</feature>
<evidence type="ECO:0000259" key="10">
    <source>
        <dbReference type="PROSITE" id="PS51194"/>
    </source>
</evidence>
<comment type="similarity">
    <text evidence="1">Belongs to the helicase family. RecQ subfamily.</text>
</comment>
<dbReference type="PANTHER" id="PTHR13710:SF154">
    <property type="entry name" value="RECQ HELICASE, PUTATIVE (AFU_ORTHOLOGUE AFUA_6G14720)-RELATED"/>
    <property type="match status" value="1"/>
</dbReference>
<dbReference type="Pfam" id="PF00271">
    <property type="entry name" value="Helicase_C"/>
    <property type="match status" value="1"/>
</dbReference>
<dbReference type="EC" id="5.6.2.4" evidence="7"/>
<dbReference type="InterPro" id="IPR001650">
    <property type="entry name" value="Helicase_C-like"/>
</dbReference>
<protein>
    <recommendedName>
        <fullName evidence="7">DNA 3'-5' helicase</fullName>
        <ecNumber evidence="7">5.6.2.4</ecNumber>
    </recommendedName>
</protein>
<dbReference type="EMBL" id="ML145094">
    <property type="protein sequence ID" value="TBU62393.1"/>
    <property type="molecule type" value="Genomic_DNA"/>
</dbReference>
<dbReference type="Pfam" id="PF00270">
    <property type="entry name" value="DEAD"/>
    <property type="match status" value="1"/>
</dbReference>
<keyword evidence="2" id="KW-0547">Nucleotide-binding</keyword>
<keyword evidence="5" id="KW-0238">DNA-binding</keyword>
<dbReference type="SUPFAM" id="SSF52540">
    <property type="entry name" value="P-loop containing nucleoside triphosphate hydrolases"/>
    <property type="match status" value="1"/>
</dbReference>
<dbReference type="AlphaFoldDB" id="A0A4Q9Q4T7"/>
<evidence type="ECO:0000313" key="11">
    <source>
        <dbReference type="EMBL" id="TBU62393.1"/>
    </source>
</evidence>
<name>A0A4Q9Q4T7_9APHY</name>
<dbReference type="InterPro" id="IPR011545">
    <property type="entry name" value="DEAD/DEAH_box_helicase_dom"/>
</dbReference>
<dbReference type="Gene3D" id="3.40.50.300">
    <property type="entry name" value="P-loop containing nucleotide triphosphate hydrolases"/>
    <property type="match status" value="2"/>
</dbReference>
<feature type="compositionally biased region" description="Acidic residues" evidence="8">
    <location>
        <begin position="529"/>
        <end position="538"/>
    </location>
</feature>
<keyword evidence="4" id="KW-0067">ATP-binding</keyword>
<comment type="catalytic activity">
    <reaction evidence="6">
        <text>Couples ATP hydrolysis with the unwinding of duplex DNA by translocating in the 3'-5' direction.</text>
        <dbReference type="EC" id="5.6.2.4"/>
    </reaction>
</comment>
<keyword evidence="3 11" id="KW-0378">Hydrolase</keyword>
<evidence type="ECO:0000256" key="1">
    <source>
        <dbReference type="ARBA" id="ARBA00005446"/>
    </source>
</evidence>